<dbReference type="OrthoDB" id="9761586at2"/>
<proteinExistence type="predicted"/>
<dbReference type="AlphaFoldDB" id="A0A7W6Q6P6"/>
<dbReference type="InterPro" id="IPR045079">
    <property type="entry name" value="Oxoprolinase-like"/>
</dbReference>
<gene>
    <name evidence="2" type="ORF">GGR93_002803</name>
</gene>
<reference evidence="2 3" key="1">
    <citation type="submission" date="2020-08" db="EMBL/GenBank/DDBJ databases">
        <title>Genomic Encyclopedia of Type Strains, Phase IV (KMG-IV): sequencing the most valuable type-strain genomes for metagenomic binning, comparative biology and taxonomic classification.</title>
        <authorList>
            <person name="Goeker M."/>
        </authorList>
    </citation>
    <scope>NUCLEOTIDE SEQUENCE [LARGE SCALE GENOMIC DNA]</scope>
    <source>
        <strain evidence="2 3">DSM 101015</strain>
    </source>
</reference>
<dbReference type="Proteomes" id="UP000565745">
    <property type="component" value="Unassembled WGS sequence"/>
</dbReference>
<organism evidence="2 3">
    <name type="scientific">Sulfitobacter noctilucicola</name>
    <dbReference type="NCBI Taxonomy" id="1342301"/>
    <lineage>
        <taxon>Bacteria</taxon>
        <taxon>Pseudomonadati</taxon>
        <taxon>Pseudomonadota</taxon>
        <taxon>Alphaproteobacteria</taxon>
        <taxon>Rhodobacterales</taxon>
        <taxon>Roseobacteraceae</taxon>
        <taxon>Sulfitobacter</taxon>
    </lineage>
</organism>
<dbReference type="InterPro" id="IPR003692">
    <property type="entry name" value="Hydantoinase_B"/>
</dbReference>
<dbReference type="PANTHER" id="PTHR11365:SF23">
    <property type="entry name" value="HYPOTHETICAL 5-OXOPROLINASE (EUROFUNG)-RELATED"/>
    <property type="match status" value="1"/>
</dbReference>
<evidence type="ECO:0000259" key="1">
    <source>
        <dbReference type="Pfam" id="PF02538"/>
    </source>
</evidence>
<sequence>MNTSTTSEIDPITLSVLAGRMEQIADEMDATLFRAAFNPIIAEAHDASHGLYHATTGDTLVQGKSGLPIFVGVMSFAVQAVIEKAAADGDLANGDIYIFNDAHIGGTHLSDMRLVRPYFRDGKLFCYLASVGHWHDVGGAVPGNYNPAATDVFQEAFVLPPVKLAKAGEINQDIIDILLRNTRLPQSAMGDLNGQMGALDLGVRRMDELLDEYGGDTVNGALDALGHRAEALMRSELQGLPDGRWEAEDFLDNDGIADEPLKIKVALEIKDDRMTLDFTGSAPQCAGPVNIALPTTVATAYVAIKHIFPGLPANAGVMRPIDVIVPEGSLLSAQFPAPTGGYTETILRMIDVVFCAFAGAAPDRVVANAYGTINALSIAGKRSNGQPWVMFSFYGGGHGGAIDGDGLNHGNAPISTATIPPMEILEAAYPVMFRQWALRPDSAGAGAHRGGLGAIYEIEVLEENGAEAFLFGERGRFAPKGIADGGDGAMNVFTYEQDEGWATPPLASKMRGIVLKQGQAVRLETPGGGGYGTVGDRAAPSIARDVARGLISDTKADETYGTAWREVAQ</sequence>
<dbReference type="GO" id="GO:0017168">
    <property type="term" value="F:5-oxoprolinase (ATP-hydrolyzing) activity"/>
    <property type="evidence" value="ECO:0007669"/>
    <property type="project" value="TreeGrafter"/>
</dbReference>
<accession>A0A7W6Q6P6</accession>
<dbReference type="GO" id="GO:0005829">
    <property type="term" value="C:cytosol"/>
    <property type="evidence" value="ECO:0007669"/>
    <property type="project" value="TreeGrafter"/>
</dbReference>
<dbReference type="GO" id="GO:0047423">
    <property type="term" value="F:N-methylhydantoinase (ATP-hydrolyzing) activity"/>
    <property type="evidence" value="ECO:0007669"/>
    <property type="project" value="UniProtKB-EC"/>
</dbReference>
<keyword evidence="2" id="KW-0378">Hydrolase</keyword>
<name>A0A7W6Q6P6_9RHOB</name>
<dbReference type="Pfam" id="PF02538">
    <property type="entry name" value="Hydantoinase_B"/>
    <property type="match status" value="1"/>
</dbReference>
<feature type="domain" description="Hydantoinase B/oxoprolinase" evidence="1">
    <location>
        <begin position="10"/>
        <end position="533"/>
    </location>
</feature>
<keyword evidence="3" id="KW-1185">Reference proteome</keyword>
<dbReference type="EMBL" id="JACIFU010000003">
    <property type="protein sequence ID" value="MBB4175015.1"/>
    <property type="molecule type" value="Genomic_DNA"/>
</dbReference>
<dbReference type="EC" id="3.5.2.14" evidence="2"/>
<evidence type="ECO:0000313" key="2">
    <source>
        <dbReference type="EMBL" id="MBB4175015.1"/>
    </source>
</evidence>
<protein>
    <submittedName>
        <fullName evidence="2">N-methylhydantoinase B</fullName>
        <ecNumber evidence="2">3.5.2.14</ecNumber>
    </submittedName>
</protein>
<evidence type="ECO:0000313" key="3">
    <source>
        <dbReference type="Proteomes" id="UP000565745"/>
    </source>
</evidence>
<dbReference type="PANTHER" id="PTHR11365">
    <property type="entry name" value="5-OXOPROLINASE RELATED"/>
    <property type="match status" value="1"/>
</dbReference>
<comment type="caution">
    <text evidence="2">The sequence shown here is derived from an EMBL/GenBank/DDBJ whole genome shotgun (WGS) entry which is preliminary data.</text>
</comment>
<dbReference type="RefSeq" id="WP_025055889.1">
    <property type="nucleotide sequence ID" value="NZ_JACIFU010000003.1"/>
</dbReference>
<dbReference type="GO" id="GO:0006749">
    <property type="term" value="P:glutathione metabolic process"/>
    <property type="evidence" value="ECO:0007669"/>
    <property type="project" value="TreeGrafter"/>
</dbReference>